<proteinExistence type="predicted"/>
<feature type="compositionally biased region" description="Acidic residues" evidence="1">
    <location>
        <begin position="859"/>
        <end position="870"/>
    </location>
</feature>
<sequence length="1293" mass="143586">MQTGDDPQHFETVMMRKESRAKLARSGTVSGHHGVFESNSDVPGRSIAEDDNGIAQLGAKDNDGAARGERRRWRSAGRTTAMAQRSGDVGFGAGAVKTPSYQDIAVGGVVLAREFFDLVEQRNIDLEEPCHVRGDQELSQPLQMCTGFESSGAPSEGGDLGFGPSPQLHRIEARGRFDDSDDEEQEQTRPTPPRRGDRSILSISGVEGHPGGKRRVYNSLRIREGEILRKRVGGLQRNVRQGPPRRRGGKGRELRGRCQEGTSGRKRPTSVRKQPQPGALEAKGPKGPINIDATYFFEWKDGVRTKRQFFISPSRVVEIGDWEASYNQRSLDHVHTQLIIDAMMMAFLQAEKTYELTTLKLAPLGLEKPKSGVRADRLKPEGWKDELAGQYYYYAVSGQHNAAAAKALLGTDVALRHNFERWPAHMAYFSDEEFKGYFLASSEDNKKDLKAPPRQLKLSMKDIQWLWKEKGFPKAVMGNPSGKQAQVQKWHELSRGSWVWNFSRNGRRGDFWHKGAKWITKKRKVKDVRPGVSHSENVKLGRKEVAVEAPQKKGKKEKEPGDWFVQVTEPDPHCWKSMEALTNNEKCQLLKKLLNCEVVWVQTGSASLAKQGKLGVQEAVHLLKCDRILVRLWNYYQFVYENQVDTDWTRGYPFLKNREAILVEFEKQGMDAALWDGSRKLVGDASLFKDCPPYMGCENDKTIEAAEKLARNKKLSTDWKNKVLSVLTGSRAKNMEVALVEGVVHVLWKDSGDVTSIAPFGVDPLEAQMRVTELEKAVGTTKCHIRRDNDAEYMRRKKHMLALLDNYHDASRKNAKNFLDRLECLYFVKSEQALTLDTYGALISTEDEAETGVVFDTATPEEDSDSEDIDIDYHPAPVFHAPGSSSTGPSTSQATQASPVLTVTPGETPSKLAARLAPRPTAPPPLRPESSVPLHHPSRKDDTVHFEGLDHTRSSEAGWGHDMIWHPGTIQQAIQKGEWIMALINDQGLWEPYPRQFKAEYLELARISDKQWLDLSDEFYDLDTSPSNGRVDWKVRPATGPQCRLGGVRGGGGGGASGGGNAGGGGVGGGGAGVGSIGGGAEGTPPGTAEGTTASDGVSPHHEATSREGGGGDGGENVAGQPTARSRKGPNVIRTSAGEQYPYDINWVSGRIQPGIVGGRPCFPFKVDGTWVPFSAPMKRTWRNITLAFVYDKVSRLNDGATTQEKGRYALEIWRFLEAQSEFRLNDFLYDTFNCRQLWVIVDNQVTGSMACQESDARKDARWGWMLSAIPFPYGHVRMRCVMRWEMSGARIT</sequence>
<feature type="region of interest" description="Disordered" evidence="1">
    <location>
        <begin position="858"/>
        <end position="944"/>
    </location>
</feature>
<evidence type="ECO:0000256" key="1">
    <source>
        <dbReference type="SAM" id="MobiDB-lite"/>
    </source>
</evidence>
<feature type="compositionally biased region" description="Basic and acidic residues" evidence="1">
    <location>
        <begin position="169"/>
        <end position="178"/>
    </location>
</feature>
<accession>A0A388KXU8</accession>
<reference evidence="2 3" key="1">
    <citation type="journal article" date="2018" name="Cell">
        <title>The Chara Genome: Secondary Complexity and Implications for Plant Terrestrialization.</title>
        <authorList>
            <person name="Nishiyama T."/>
            <person name="Sakayama H."/>
            <person name="Vries J.D."/>
            <person name="Buschmann H."/>
            <person name="Saint-Marcoux D."/>
            <person name="Ullrich K.K."/>
            <person name="Haas F.B."/>
            <person name="Vanderstraeten L."/>
            <person name="Becker D."/>
            <person name="Lang D."/>
            <person name="Vosolsobe S."/>
            <person name="Rombauts S."/>
            <person name="Wilhelmsson P.K.I."/>
            <person name="Janitza P."/>
            <person name="Kern R."/>
            <person name="Heyl A."/>
            <person name="Rumpler F."/>
            <person name="Villalobos L.I.A.C."/>
            <person name="Clay J.M."/>
            <person name="Skokan R."/>
            <person name="Toyoda A."/>
            <person name="Suzuki Y."/>
            <person name="Kagoshima H."/>
            <person name="Schijlen E."/>
            <person name="Tajeshwar N."/>
            <person name="Catarino B."/>
            <person name="Hetherington A.J."/>
            <person name="Saltykova A."/>
            <person name="Bonnot C."/>
            <person name="Breuninger H."/>
            <person name="Symeonidi A."/>
            <person name="Radhakrishnan G.V."/>
            <person name="Van Nieuwerburgh F."/>
            <person name="Deforce D."/>
            <person name="Chang C."/>
            <person name="Karol K.G."/>
            <person name="Hedrich R."/>
            <person name="Ulvskov P."/>
            <person name="Glockner G."/>
            <person name="Delwiche C.F."/>
            <person name="Petrasek J."/>
            <person name="Van de Peer Y."/>
            <person name="Friml J."/>
            <person name="Beilby M."/>
            <person name="Dolan L."/>
            <person name="Kohara Y."/>
            <person name="Sugano S."/>
            <person name="Fujiyama A."/>
            <person name="Delaux P.-M."/>
            <person name="Quint M."/>
            <person name="TheiBen G."/>
            <person name="Hagemann M."/>
            <person name="Harholt J."/>
            <person name="Dunand C."/>
            <person name="Zachgo S."/>
            <person name="Langdale J."/>
            <person name="Maumus F."/>
            <person name="Straeten D.V.D."/>
            <person name="Gould S.B."/>
            <person name="Rensing S.A."/>
        </authorList>
    </citation>
    <scope>NUCLEOTIDE SEQUENCE [LARGE SCALE GENOMIC DNA]</scope>
    <source>
        <strain evidence="2 3">S276</strain>
    </source>
</reference>
<feature type="region of interest" description="Disordered" evidence="1">
    <location>
        <begin position="233"/>
        <end position="286"/>
    </location>
</feature>
<gene>
    <name evidence="2" type="ORF">CBR_g19390</name>
</gene>
<feature type="region of interest" description="Disordered" evidence="1">
    <location>
        <begin position="1074"/>
        <end position="1135"/>
    </location>
</feature>
<feature type="region of interest" description="Disordered" evidence="1">
    <location>
        <begin position="145"/>
        <end position="217"/>
    </location>
</feature>
<protein>
    <submittedName>
        <fullName evidence="2">Uncharacterized protein</fullName>
    </submittedName>
</protein>
<feature type="compositionally biased region" description="Low complexity" evidence="1">
    <location>
        <begin position="1083"/>
        <end position="1094"/>
    </location>
</feature>
<organism evidence="2 3">
    <name type="scientific">Chara braunii</name>
    <name type="common">Braun's stonewort</name>
    <dbReference type="NCBI Taxonomy" id="69332"/>
    <lineage>
        <taxon>Eukaryota</taxon>
        <taxon>Viridiplantae</taxon>
        <taxon>Streptophyta</taxon>
        <taxon>Charophyceae</taxon>
        <taxon>Charales</taxon>
        <taxon>Characeae</taxon>
        <taxon>Chara</taxon>
    </lineage>
</organism>
<dbReference type="EMBL" id="BFEA01000212">
    <property type="protein sequence ID" value="GBG74877.1"/>
    <property type="molecule type" value="Genomic_DNA"/>
</dbReference>
<evidence type="ECO:0000313" key="3">
    <source>
        <dbReference type="Proteomes" id="UP000265515"/>
    </source>
</evidence>
<feature type="compositionally biased region" description="Low complexity" evidence="1">
    <location>
        <begin position="881"/>
        <end position="898"/>
    </location>
</feature>
<comment type="caution">
    <text evidence="2">The sequence shown here is derived from an EMBL/GenBank/DDBJ whole genome shotgun (WGS) entry which is preliminary data.</text>
</comment>
<evidence type="ECO:0000313" key="2">
    <source>
        <dbReference type="EMBL" id="GBG74877.1"/>
    </source>
</evidence>
<feature type="region of interest" description="Disordered" evidence="1">
    <location>
        <begin position="17"/>
        <end position="81"/>
    </location>
</feature>
<dbReference type="Gramene" id="GBG74877">
    <property type="protein sequence ID" value="GBG74877"/>
    <property type="gene ID" value="CBR_g19390"/>
</dbReference>
<dbReference type="Proteomes" id="UP000265515">
    <property type="component" value="Unassembled WGS sequence"/>
</dbReference>
<name>A0A388KXU8_CHABU</name>
<feature type="compositionally biased region" description="Gly residues" evidence="1">
    <location>
        <begin position="1108"/>
        <end position="1117"/>
    </location>
</feature>
<keyword evidence="3" id="KW-1185">Reference proteome</keyword>